<dbReference type="Gene3D" id="3.40.50.300">
    <property type="entry name" value="P-loop containing nucleotide triphosphate hydrolases"/>
    <property type="match status" value="1"/>
</dbReference>
<comment type="caution">
    <text evidence="1">The sequence shown here is derived from an EMBL/GenBank/DDBJ whole genome shotgun (WGS) entry which is preliminary data.</text>
</comment>
<dbReference type="SUPFAM" id="SSF52540">
    <property type="entry name" value="P-loop containing nucleoside triphosphate hydrolases"/>
    <property type="match status" value="1"/>
</dbReference>
<dbReference type="EMBL" id="JAFBBK010000001">
    <property type="protein sequence ID" value="MBM7416848.1"/>
    <property type="molecule type" value="Genomic_DNA"/>
</dbReference>
<evidence type="ECO:0000313" key="1">
    <source>
        <dbReference type="EMBL" id="MBM7416848.1"/>
    </source>
</evidence>
<dbReference type="PANTHER" id="PTHR11070">
    <property type="entry name" value="UVRD / RECB / PCRA DNA HELICASE FAMILY MEMBER"/>
    <property type="match status" value="1"/>
</dbReference>
<keyword evidence="2" id="KW-1185">Reference proteome</keyword>
<dbReference type="Pfam" id="PF13245">
    <property type="entry name" value="AAA_19"/>
    <property type="match status" value="1"/>
</dbReference>
<organism evidence="1 2">
    <name type="scientific">Rhodococcoides corynebacterioides</name>
    <dbReference type="NCBI Taxonomy" id="53972"/>
    <lineage>
        <taxon>Bacteria</taxon>
        <taxon>Bacillati</taxon>
        <taxon>Actinomycetota</taxon>
        <taxon>Actinomycetes</taxon>
        <taxon>Mycobacteriales</taxon>
        <taxon>Nocardiaceae</taxon>
        <taxon>Rhodococcoides</taxon>
    </lineage>
</organism>
<dbReference type="RefSeq" id="WP_204869567.1">
    <property type="nucleotide sequence ID" value="NZ_JAFBBK010000001.1"/>
</dbReference>
<dbReference type="Proteomes" id="UP000703038">
    <property type="component" value="Unassembled WGS sequence"/>
</dbReference>
<sequence length="477" mass="53025">MDSNLRSEAVQLLAQLPLSVEMPAGTGKTQLIAAMASVAVDNGQSVLILTHTNAGVAALRTRLKKFGVRQSNVHVDTIASWAFELVRHYPVLAGIRIPPMPDWSKSSEYVDGATKVARAKAIQVMHASSFSILLVDEYQDCNVRQHGLVTAIANVLPTAVFGDRLQGIFDFKDELLVDWDIHVAPVFPVVVRAHTAWRWKGYNEPLGQWLLDIRDELKAGNTIDLSAIQIEGLSWRPNTHEELMAAAFAIKDYDESVAIMNRWREDNVSTANRLGGAYSVMEDLNGRFMHESLQVLQDADLSDYPFWLAGFIKKCFTGFATLDSTVLRRLRRGETTSDLSRPDIVLSLQVLSALAADPSITNLVRAMTSIERNGEGRLHCHEAWRDTLAALRAAALDPTQSPRDSLATIRDRLRYTGRKSRQRIVSRTLLIKGLEYDHGIICGADNFGSLRHLYVGFTRPRKSLTILSDSPLIELTG</sequence>
<dbReference type="PANTHER" id="PTHR11070:SF2">
    <property type="entry name" value="ATP-DEPENDENT DNA HELICASE SRS2"/>
    <property type="match status" value="1"/>
</dbReference>
<reference evidence="1 2" key="1">
    <citation type="submission" date="2021-01" db="EMBL/GenBank/DDBJ databases">
        <title>Genomics of switchgrass bacterial isolates.</title>
        <authorList>
            <person name="Shade A."/>
        </authorList>
    </citation>
    <scope>NUCLEOTIDE SEQUENCE [LARGE SCALE GENOMIC DNA]</scope>
    <source>
        <strain evidence="1 2">PvP111</strain>
    </source>
</reference>
<proteinExistence type="predicted"/>
<evidence type="ECO:0008006" key="3">
    <source>
        <dbReference type="Google" id="ProtNLM"/>
    </source>
</evidence>
<dbReference type="InterPro" id="IPR000212">
    <property type="entry name" value="DNA_helicase_UvrD/REP"/>
</dbReference>
<gene>
    <name evidence="1" type="ORF">JOE42_003581</name>
</gene>
<evidence type="ECO:0000313" key="2">
    <source>
        <dbReference type="Proteomes" id="UP000703038"/>
    </source>
</evidence>
<name>A0ABS2KY35_9NOCA</name>
<accession>A0ABS2KY35</accession>
<protein>
    <recommendedName>
        <fullName evidence="3">DNA helicase</fullName>
    </recommendedName>
</protein>
<dbReference type="InterPro" id="IPR027417">
    <property type="entry name" value="P-loop_NTPase"/>
</dbReference>